<reference evidence="2" key="1">
    <citation type="journal article" date="2019" name="Int. J. Syst. Evol. Microbiol.">
        <title>The Global Catalogue of Microorganisms (GCM) 10K type strain sequencing project: providing services to taxonomists for standard genome sequencing and annotation.</title>
        <authorList>
            <consortium name="The Broad Institute Genomics Platform"/>
            <consortium name="The Broad Institute Genome Sequencing Center for Infectious Disease"/>
            <person name="Wu L."/>
            <person name="Ma J."/>
        </authorList>
    </citation>
    <scope>NUCLEOTIDE SEQUENCE [LARGE SCALE GENOMIC DNA]</scope>
    <source>
        <strain evidence="2">LMG 29894</strain>
    </source>
</reference>
<name>A0ABV8MX07_9NEIS</name>
<organism evidence="1 2">
    <name type="scientific">Chitinimonas lacunae</name>
    <dbReference type="NCBI Taxonomy" id="1963018"/>
    <lineage>
        <taxon>Bacteria</taxon>
        <taxon>Pseudomonadati</taxon>
        <taxon>Pseudomonadota</taxon>
        <taxon>Betaproteobacteria</taxon>
        <taxon>Neisseriales</taxon>
        <taxon>Chitinibacteraceae</taxon>
        <taxon>Chitinimonas</taxon>
    </lineage>
</organism>
<proteinExistence type="predicted"/>
<evidence type="ECO:0000313" key="2">
    <source>
        <dbReference type="Proteomes" id="UP001595791"/>
    </source>
</evidence>
<dbReference type="RefSeq" id="WP_378168570.1">
    <property type="nucleotide sequence ID" value="NZ_JBHSBU010000003.1"/>
</dbReference>
<protein>
    <submittedName>
        <fullName evidence="1">Uncharacterized protein</fullName>
    </submittedName>
</protein>
<dbReference type="Proteomes" id="UP001595791">
    <property type="component" value="Unassembled WGS sequence"/>
</dbReference>
<keyword evidence="2" id="KW-1185">Reference proteome</keyword>
<gene>
    <name evidence="1" type="ORF">ACFOW7_21460</name>
</gene>
<comment type="caution">
    <text evidence="1">The sequence shown here is derived from an EMBL/GenBank/DDBJ whole genome shotgun (WGS) entry which is preliminary data.</text>
</comment>
<sequence length="60" mass="6547">MPEYMVHFTFTDGNNPVSVSQWAKADNENAAIIAARAKMVADTPDCANRDCDVKVELFAG</sequence>
<evidence type="ECO:0000313" key="1">
    <source>
        <dbReference type="EMBL" id="MFC4161910.1"/>
    </source>
</evidence>
<dbReference type="EMBL" id="JBHSBU010000003">
    <property type="protein sequence ID" value="MFC4161910.1"/>
    <property type="molecule type" value="Genomic_DNA"/>
</dbReference>
<accession>A0ABV8MX07</accession>